<dbReference type="GO" id="GO:0005506">
    <property type="term" value="F:iron ion binding"/>
    <property type="evidence" value="ECO:0007669"/>
    <property type="project" value="InterPro"/>
</dbReference>
<dbReference type="Pfam" id="PF00067">
    <property type="entry name" value="p450"/>
    <property type="match status" value="1"/>
</dbReference>
<dbReference type="PRINTS" id="PR00464">
    <property type="entry name" value="EP450II"/>
</dbReference>
<dbReference type="OrthoDB" id="2789670at2759"/>
<evidence type="ECO:0000256" key="12">
    <source>
        <dbReference type="ARBA" id="ARBA00023136"/>
    </source>
</evidence>
<dbReference type="SUPFAM" id="SSF48264">
    <property type="entry name" value="Cytochrome P450"/>
    <property type="match status" value="1"/>
</dbReference>
<sequence>MNTSHERDQTVMEMLSVKNGEGWKALRAIMTPTFTSGKIKNMFPLVCDKADALVKFSMKEAAEKPYVDIKKNFGRYTMDTIASCAFGIECNSLVDEKAEFPRKAEAFFNVSYTSVAKMMLAIFAPKLIKLFRLSINATETDFFIEVVKQTVAAREAREAGPRRGDFLDLLMEARDNADNPDTKHVLSDRSLVAQSVLFIIAGYETTANLLAFSTYLLAKNKDQQRRLRDELQKIVAEKGDITYQGIMEAKLLDACLQGESRDSTYGSITRFTPTWLLH</sequence>
<keyword evidence="12 13" id="KW-0472">Membrane</keyword>
<organism evidence="14 15">
    <name type="scientific">Chionoecetes opilio</name>
    <name type="common">Atlantic snow crab</name>
    <name type="synonym">Cancer opilio</name>
    <dbReference type="NCBI Taxonomy" id="41210"/>
    <lineage>
        <taxon>Eukaryota</taxon>
        <taxon>Metazoa</taxon>
        <taxon>Ecdysozoa</taxon>
        <taxon>Arthropoda</taxon>
        <taxon>Crustacea</taxon>
        <taxon>Multicrustacea</taxon>
        <taxon>Malacostraca</taxon>
        <taxon>Eumalacostraca</taxon>
        <taxon>Eucarida</taxon>
        <taxon>Decapoda</taxon>
        <taxon>Pleocyemata</taxon>
        <taxon>Brachyura</taxon>
        <taxon>Eubrachyura</taxon>
        <taxon>Majoidea</taxon>
        <taxon>Majidae</taxon>
        <taxon>Chionoecetes</taxon>
    </lineage>
</organism>
<keyword evidence="15" id="KW-1185">Reference proteome</keyword>
<evidence type="ECO:0000256" key="6">
    <source>
        <dbReference type="ARBA" id="ARBA00022723"/>
    </source>
</evidence>
<protein>
    <submittedName>
        <fullName evidence="14">Putative cytochrome P450 6a17</fullName>
    </submittedName>
</protein>
<keyword evidence="8" id="KW-0492">Microsome</keyword>
<keyword evidence="6" id="KW-0479">Metal-binding</keyword>
<dbReference type="InterPro" id="IPR002402">
    <property type="entry name" value="Cyt_P450_E_grp-II"/>
</dbReference>
<dbReference type="InterPro" id="IPR036396">
    <property type="entry name" value="Cyt_P450_sf"/>
</dbReference>
<accession>A0A8J4XU73</accession>
<dbReference type="EMBL" id="JACEEZ010020324">
    <property type="protein sequence ID" value="KAG0714682.1"/>
    <property type="molecule type" value="Genomic_DNA"/>
</dbReference>
<comment type="subcellular location">
    <subcellularLocation>
        <location evidence="3">Endoplasmic reticulum membrane</location>
        <topology evidence="3">Peripheral membrane protein</topology>
    </subcellularLocation>
    <subcellularLocation>
        <location evidence="2">Microsome membrane</location>
        <topology evidence="2">Peripheral membrane protein</topology>
    </subcellularLocation>
</comment>
<keyword evidence="5" id="KW-0349">Heme</keyword>
<evidence type="ECO:0000256" key="9">
    <source>
        <dbReference type="ARBA" id="ARBA00023002"/>
    </source>
</evidence>
<evidence type="ECO:0000256" key="10">
    <source>
        <dbReference type="ARBA" id="ARBA00023004"/>
    </source>
</evidence>
<keyword evidence="13" id="KW-0812">Transmembrane</keyword>
<dbReference type="Proteomes" id="UP000770661">
    <property type="component" value="Unassembled WGS sequence"/>
</dbReference>
<evidence type="ECO:0000256" key="1">
    <source>
        <dbReference type="ARBA" id="ARBA00001971"/>
    </source>
</evidence>
<keyword evidence="9" id="KW-0560">Oxidoreductase</keyword>
<keyword evidence="11" id="KW-0503">Monooxygenase</keyword>
<evidence type="ECO:0000256" key="8">
    <source>
        <dbReference type="ARBA" id="ARBA00022848"/>
    </source>
</evidence>
<keyword evidence="10" id="KW-0408">Iron</keyword>
<feature type="transmembrane region" description="Helical" evidence="13">
    <location>
        <begin position="196"/>
        <end position="218"/>
    </location>
</feature>
<evidence type="ECO:0000256" key="13">
    <source>
        <dbReference type="SAM" id="Phobius"/>
    </source>
</evidence>
<comment type="similarity">
    <text evidence="4">Belongs to the cytochrome P450 family.</text>
</comment>
<proteinExistence type="inferred from homology"/>
<reference evidence="14" key="1">
    <citation type="submission" date="2020-07" db="EMBL/GenBank/DDBJ databases">
        <title>The High-quality genome of the commercially important snow crab, Chionoecetes opilio.</title>
        <authorList>
            <person name="Jeong J.-H."/>
            <person name="Ryu S."/>
        </authorList>
    </citation>
    <scope>NUCLEOTIDE SEQUENCE</scope>
    <source>
        <strain evidence="14">MADBK_172401_WGS</strain>
        <tissue evidence="14">Digestive gland</tissue>
    </source>
</reference>
<dbReference type="InterPro" id="IPR001128">
    <property type="entry name" value="Cyt_P450"/>
</dbReference>
<dbReference type="GO" id="GO:0005789">
    <property type="term" value="C:endoplasmic reticulum membrane"/>
    <property type="evidence" value="ECO:0007669"/>
    <property type="project" value="UniProtKB-SubCell"/>
</dbReference>
<evidence type="ECO:0000313" key="15">
    <source>
        <dbReference type="Proteomes" id="UP000770661"/>
    </source>
</evidence>
<dbReference type="Gene3D" id="1.10.630.10">
    <property type="entry name" value="Cytochrome P450"/>
    <property type="match status" value="1"/>
</dbReference>
<gene>
    <name evidence="14" type="primary">Cyp6a17</name>
    <name evidence="14" type="ORF">GWK47_013623</name>
</gene>
<dbReference type="PANTHER" id="PTHR24292">
    <property type="entry name" value="CYTOCHROME P450"/>
    <property type="match status" value="1"/>
</dbReference>
<evidence type="ECO:0000256" key="2">
    <source>
        <dbReference type="ARBA" id="ARBA00004174"/>
    </source>
</evidence>
<evidence type="ECO:0000256" key="3">
    <source>
        <dbReference type="ARBA" id="ARBA00004406"/>
    </source>
</evidence>
<comment type="cofactor">
    <cofactor evidence="1">
        <name>heme</name>
        <dbReference type="ChEBI" id="CHEBI:30413"/>
    </cofactor>
</comment>
<keyword evidence="7" id="KW-0256">Endoplasmic reticulum</keyword>
<evidence type="ECO:0000256" key="7">
    <source>
        <dbReference type="ARBA" id="ARBA00022824"/>
    </source>
</evidence>
<comment type="caution">
    <text evidence="14">The sequence shown here is derived from an EMBL/GenBank/DDBJ whole genome shotgun (WGS) entry which is preliminary data.</text>
</comment>
<dbReference type="GO" id="GO:0004497">
    <property type="term" value="F:monooxygenase activity"/>
    <property type="evidence" value="ECO:0007669"/>
    <property type="project" value="UniProtKB-KW"/>
</dbReference>
<dbReference type="GO" id="GO:0016705">
    <property type="term" value="F:oxidoreductase activity, acting on paired donors, with incorporation or reduction of molecular oxygen"/>
    <property type="evidence" value="ECO:0007669"/>
    <property type="project" value="InterPro"/>
</dbReference>
<evidence type="ECO:0000313" key="14">
    <source>
        <dbReference type="EMBL" id="KAG0714682.1"/>
    </source>
</evidence>
<evidence type="ECO:0000256" key="5">
    <source>
        <dbReference type="ARBA" id="ARBA00022617"/>
    </source>
</evidence>
<evidence type="ECO:0000256" key="11">
    <source>
        <dbReference type="ARBA" id="ARBA00023033"/>
    </source>
</evidence>
<dbReference type="PANTHER" id="PTHR24292:SF104">
    <property type="entry name" value="CYTOCHROME P450 308A1-RELATED"/>
    <property type="match status" value="1"/>
</dbReference>
<dbReference type="InterPro" id="IPR050476">
    <property type="entry name" value="Insect_CytP450_Detox"/>
</dbReference>
<evidence type="ECO:0000256" key="4">
    <source>
        <dbReference type="ARBA" id="ARBA00010617"/>
    </source>
</evidence>
<keyword evidence="13" id="KW-1133">Transmembrane helix</keyword>
<name>A0A8J4XU73_CHIOP</name>
<dbReference type="GO" id="GO:0020037">
    <property type="term" value="F:heme binding"/>
    <property type="evidence" value="ECO:0007669"/>
    <property type="project" value="InterPro"/>
</dbReference>
<dbReference type="AlphaFoldDB" id="A0A8J4XU73"/>